<sequence>MIESVDRIELAAEIDRRAKQKNLVMDILAEVNIGGEESKSGVRPEDAEEFVTNLTKFTSIRVCGLMTIPPVCEDINIQKQYFKKIIQIFIDISVKNKDNVNMRYASFGMTGDYAAAVECGSNIVRIGTGIFGKREYK</sequence>
<dbReference type="Gene3D" id="3.20.20.10">
    <property type="entry name" value="Alanine racemase"/>
    <property type="match status" value="1"/>
</dbReference>
<dbReference type="EMBL" id="VSSQ01045184">
    <property type="protein sequence ID" value="MPM99064.1"/>
    <property type="molecule type" value="Genomic_DNA"/>
</dbReference>
<gene>
    <name evidence="3" type="ORF">SDC9_146254</name>
</gene>
<evidence type="ECO:0000313" key="3">
    <source>
        <dbReference type="EMBL" id="MPM99064.1"/>
    </source>
</evidence>
<dbReference type="InterPro" id="IPR029066">
    <property type="entry name" value="PLP-binding_barrel"/>
</dbReference>
<dbReference type="PANTHER" id="PTHR10146">
    <property type="entry name" value="PROLINE SYNTHETASE CO-TRANSCRIBED BACTERIAL HOMOLOG PROTEIN"/>
    <property type="match status" value="1"/>
</dbReference>
<dbReference type="Pfam" id="PF01168">
    <property type="entry name" value="Ala_racemase_N"/>
    <property type="match status" value="1"/>
</dbReference>
<evidence type="ECO:0000259" key="2">
    <source>
        <dbReference type="Pfam" id="PF01168"/>
    </source>
</evidence>
<dbReference type="InterPro" id="IPR001608">
    <property type="entry name" value="Ala_racemase_N"/>
</dbReference>
<comment type="caution">
    <text evidence="3">The sequence shown here is derived from an EMBL/GenBank/DDBJ whole genome shotgun (WGS) entry which is preliminary data.</text>
</comment>
<evidence type="ECO:0000256" key="1">
    <source>
        <dbReference type="ARBA" id="ARBA00022898"/>
    </source>
</evidence>
<keyword evidence="1" id="KW-0663">Pyridoxal phosphate</keyword>
<dbReference type="GO" id="GO:0030170">
    <property type="term" value="F:pyridoxal phosphate binding"/>
    <property type="evidence" value="ECO:0007669"/>
    <property type="project" value="InterPro"/>
</dbReference>
<protein>
    <submittedName>
        <fullName evidence="3">Pyridoxal phosphate homeostasis protein</fullName>
    </submittedName>
</protein>
<name>A0A645EAK0_9ZZZZ</name>
<proteinExistence type="predicted"/>
<organism evidence="3">
    <name type="scientific">bioreactor metagenome</name>
    <dbReference type="NCBI Taxonomy" id="1076179"/>
    <lineage>
        <taxon>unclassified sequences</taxon>
        <taxon>metagenomes</taxon>
        <taxon>ecological metagenomes</taxon>
    </lineage>
</organism>
<reference evidence="3" key="1">
    <citation type="submission" date="2019-08" db="EMBL/GenBank/DDBJ databases">
        <authorList>
            <person name="Kucharzyk K."/>
            <person name="Murdoch R.W."/>
            <person name="Higgins S."/>
            <person name="Loffler F."/>
        </authorList>
    </citation>
    <scope>NUCLEOTIDE SEQUENCE</scope>
</reference>
<dbReference type="SUPFAM" id="SSF51419">
    <property type="entry name" value="PLP-binding barrel"/>
    <property type="match status" value="1"/>
</dbReference>
<feature type="domain" description="Alanine racemase N-terminal" evidence="2">
    <location>
        <begin position="4"/>
        <end position="133"/>
    </location>
</feature>
<accession>A0A645EAK0</accession>
<dbReference type="PANTHER" id="PTHR10146:SF14">
    <property type="entry name" value="PYRIDOXAL PHOSPHATE HOMEOSTASIS PROTEIN"/>
    <property type="match status" value="1"/>
</dbReference>
<dbReference type="NCBIfam" id="TIGR00044">
    <property type="entry name" value="YggS family pyridoxal phosphate-dependent enzyme"/>
    <property type="match status" value="1"/>
</dbReference>
<dbReference type="InterPro" id="IPR011078">
    <property type="entry name" value="PyrdxlP_homeostasis"/>
</dbReference>
<dbReference type="AlphaFoldDB" id="A0A645EAK0"/>